<comment type="caution">
    <text evidence="6">The sequence shown here is derived from an EMBL/GenBank/DDBJ whole genome shotgun (WGS) entry which is preliminary data.</text>
</comment>
<dbReference type="OrthoDB" id="165609at2759"/>
<evidence type="ECO:0000313" key="6">
    <source>
        <dbReference type="EMBL" id="TDH64762.1"/>
    </source>
</evidence>
<dbReference type="AlphaFoldDB" id="A0A976FCZ1"/>
<dbReference type="GO" id="GO:0043657">
    <property type="term" value="C:host cell"/>
    <property type="evidence" value="ECO:0007669"/>
    <property type="project" value="UniProtKB-SubCell"/>
</dbReference>
<protein>
    <recommendedName>
        <fullName evidence="5">Crinkler effector protein N-terminal domain-containing protein</fullName>
    </recommendedName>
</protein>
<keyword evidence="7" id="KW-1185">Reference proteome</keyword>
<dbReference type="Proteomes" id="UP000294530">
    <property type="component" value="Unassembled WGS sequence"/>
</dbReference>
<evidence type="ECO:0000259" key="5">
    <source>
        <dbReference type="Pfam" id="PF20147"/>
    </source>
</evidence>
<name>A0A976FCZ1_BRELC</name>
<dbReference type="GO" id="GO:0005576">
    <property type="term" value="C:extracellular region"/>
    <property type="evidence" value="ECO:0007669"/>
    <property type="project" value="UniProtKB-SubCell"/>
</dbReference>
<organism evidence="6 7">
    <name type="scientific">Bremia lactucae</name>
    <name type="common">Lettuce downy mildew</name>
    <dbReference type="NCBI Taxonomy" id="4779"/>
    <lineage>
        <taxon>Eukaryota</taxon>
        <taxon>Sar</taxon>
        <taxon>Stramenopiles</taxon>
        <taxon>Oomycota</taxon>
        <taxon>Peronosporomycetes</taxon>
        <taxon>Peronosporales</taxon>
        <taxon>Peronosporaceae</taxon>
        <taxon>Bremia</taxon>
    </lineage>
</organism>
<feature type="signal peptide" evidence="4">
    <location>
        <begin position="1"/>
        <end position="17"/>
    </location>
</feature>
<dbReference type="GeneID" id="94352503"/>
<dbReference type="RefSeq" id="XP_067814261.1">
    <property type="nucleotide sequence ID" value="XM_067966832.1"/>
</dbReference>
<proteinExistence type="predicted"/>
<keyword evidence="3" id="KW-0964">Secreted</keyword>
<evidence type="ECO:0000256" key="1">
    <source>
        <dbReference type="ARBA" id="ARBA00004340"/>
    </source>
</evidence>
<dbReference type="EMBL" id="SHOA02000019">
    <property type="protein sequence ID" value="TDH64762.1"/>
    <property type="molecule type" value="Genomic_DNA"/>
</dbReference>
<evidence type="ECO:0000256" key="2">
    <source>
        <dbReference type="ARBA" id="ARBA00004613"/>
    </source>
</evidence>
<feature type="chain" id="PRO_5037079447" description="Crinkler effector protein N-terminal domain-containing protein" evidence="4">
    <location>
        <begin position="18"/>
        <end position="93"/>
    </location>
</feature>
<feature type="domain" description="Crinkler effector protein N-terminal" evidence="5">
    <location>
        <begin position="2"/>
        <end position="79"/>
    </location>
</feature>
<gene>
    <name evidence="6" type="ORF">CCR75_008783</name>
</gene>
<evidence type="ECO:0000256" key="4">
    <source>
        <dbReference type="SAM" id="SignalP"/>
    </source>
</evidence>
<keyword evidence="4" id="KW-0732">Signal</keyword>
<accession>A0A976FCZ1</accession>
<dbReference type="InterPro" id="IPR045379">
    <property type="entry name" value="Crinkler_N"/>
</dbReference>
<dbReference type="KEGG" id="blac:94352503"/>
<evidence type="ECO:0000256" key="3">
    <source>
        <dbReference type="ARBA" id="ARBA00022525"/>
    </source>
</evidence>
<dbReference type="Pfam" id="PF20147">
    <property type="entry name" value="Crinkler"/>
    <property type="match status" value="1"/>
</dbReference>
<reference evidence="6 7" key="1">
    <citation type="journal article" date="2021" name="Genome Biol.">
        <title>AFLAP: assembly-free linkage analysis pipeline using k-mers from genome sequencing data.</title>
        <authorList>
            <person name="Fletcher K."/>
            <person name="Zhang L."/>
            <person name="Gil J."/>
            <person name="Han R."/>
            <person name="Cavanaugh K."/>
            <person name="Michelmore R."/>
        </authorList>
    </citation>
    <scope>NUCLEOTIDE SEQUENCE [LARGE SCALE GENOMIC DNA]</scope>
    <source>
        <strain evidence="6 7">SF5</strain>
    </source>
</reference>
<comment type="subcellular location">
    <subcellularLocation>
        <location evidence="1">Host cell</location>
    </subcellularLocation>
    <subcellularLocation>
        <location evidence="2">Secreted</location>
    </subcellularLocation>
</comment>
<evidence type="ECO:0000313" key="7">
    <source>
        <dbReference type="Proteomes" id="UP000294530"/>
    </source>
</evidence>
<sequence length="93" mass="10492">MVTLLCVIVGVTGDAFSVNIDDSKFVGHLKDKIKEKKKNKLDKVDAKDLQLFLAKTADNKWFSSRSEDMEKLMDGEKISDIDDVKNGMLLFKP</sequence>